<sequence length="176" mass="19049">WSGGCVRKRPLQCKDNTNRPDEFSVIPDVKFPTGLQNLSVEDAEECRLACLNSCSCSAYSNDDGCLIWNGQLHNLQQVSVADGDGGTLYLRLAASEQTRSSGQSKLPVAAILGSILGFLILSSITCTWAIWISKRRASASVARIANSSLLQFKYSVLQQITKNFSLQLGRGGFGCP</sequence>
<feature type="transmembrane region" description="Helical" evidence="1">
    <location>
        <begin position="108"/>
        <end position="131"/>
    </location>
</feature>
<gene>
    <name evidence="3" type="primary">SD113_3</name>
    <name evidence="3" type="ORF">g.4136</name>
</gene>
<dbReference type="CDD" id="cd01098">
    <property type="entry name" value="PAN_AP_plant"/>
    <property type="match status" value="1"/>
</dbReference>
<keyword evidence="1" id="KW-1133">Transmembrane helix</keyword>
<dbReference type="SMART" id="SM00473">
    <property type="entry name" value="PAN_AP"/>
    <property type="match status" value="1"/>
</dbReference>
<organism evidence="3">
    <name type="scientific">Anthurium amnicola</name>
    <dbReference type="NCBI Taxonomy" id="1678845"/>
    <lineage>
        <taxon>Eukaryota</taxon>
        <taxon>Viridiplantae</taxon>
        <taxon>Streptophyta</taxon>
        <taxon>Embryophyta</taxon>
        <taxon>Tracheophyta</taxon>
        <taxon>Spermatophyta</taxon>
        <taxon>Magnoliopsida</taxon>
        <taxon>Liliopsida</taxon>
        <taxon>Araceae</taxon>
        <taxon>Pothoideae</taxon>
        <taxon>Potheae</taxon>
        <taxon>Anthurium</taxon>
    </lineage>
</organism>
<proteinExistence type="predicted"/>
<evidence type="ECO:0000256" key="1">
    <source>
        <dbReference type="SAM" id="Phobius"/>
    </source>
</evidence>
<accession>A0A1D1YFZ2</accession>
<dbReference type="GO" id="GO:0016301">
    <property type="term" value="F:kinase activity"/>
    <property type="evidence" value="ECO:0007669"/>
    <property type="project" value="UniProtKB-KW"/>
</dbReference>
<dbReference type="AlphaFoldDB" id="A0A1D1YFZ2"/>
<keyword evidence="3" id="KW-0675">Receptor</keyword>
<dbReference type="InterPro" id="IPR003609">
    <property type="entry name" value="Pan_app"/>
</dbReference>
<reference evidence="3" key="1">
    <citation type="submission" date="2015-07" db="EMBL/GenBank/DDBJ databases">
        <title>Transcriptome Assembly of Anthurium amnicola.</title>
        <authorList>
            <person name="Suzuki J."/>
        </authorList>
    </citation>
    <scope>NUCLEOTIDE SEQUENCE</scope>
</reference>
<dbReference type="PANTHER" id="PTHR32444">
    <property type="entry name" value="BULB-TYPE LECTIN DOMAIN-CONTAINING PROTEIN"/>
    <property type="match status" value="1"/>
</dbReference>
<dbReference type="PROSITE" id="PS50948">
    <property type="entry name" value="PAN"/>
    <property type="match status" value="1"/>
</dbReference>
<evidence type="ECO:0000259" key="2">
    <source>
        <dbReference type="PROSITE" id="PS50948"/>
    </source>
</evidence>
<keyword evidence="1" id="KW-0472">Membrane</keyword>
<name>A0A1D1YFZ2_9ARAE</name>
<feature type="domain" description="Apple" evidence="2">
    <location>
        <begin position="13"/>
        <end position="93"/>
    </location>
</feature>
<keyword evidence="3" id="KW-0418">Kinase</keyword>
<dbReference type="Pfam" id="PF08276">
    <property type="entry name" value="PAN_2"/>
    <property type="match status" value="1"/>
</dbReference>
<dbReference type="GO" id="GO:0030246">
    <property type="term" value="F:carbohydrate binding"/>
    <property type="evidence" value="ECO:0007669"/>
    <property type="project" value="UniProtKB-KW"/>
</dbReference>
<keyword evidence="1" id="KW-0812">Transmembrane</keyword>
<feature type="non-terminal residue" evidence="3">
    <location>
        <position position="1"/>
    </location>
</feature>
<dbReference type="EMBL" id="GDJX01014382">
    <property type="protein sequence ID" value="JAT53554.1"/>
    <property type="molecule type" value="Transcribed_RNA"/>
</dbReference>
<keyword evidence="3" id="KW-0808">Transferase</keyword>
<protein>
    <submittedName>
        <fullName evidence="3">G-type lectin S-receptor-like serine/threonine-protein kinase SD1-13</fullName>
    </submittedName>
</protein>
<evidence type="ECO:0000313" key="3">
    <source>
        <dbReference type="EMBL" id="JAT53554.1"/>
    </source>
</evidence>
<keyword evidence="3" id="KW-0430">Lectin</keyword>
<dbReference type="PANTHER" id="PTHR32444:SF247">
    <property type="entry name" value="OS01G0958200 PROTEIN"/>
    <property type="match status" value="1"/>
</dbReference>